<feature type="domain" description="C3HC-type" evidence="4">
    <location>
        <begin position="83"/>
        <end position="208"/>
    </location>
</feature>
<dbReference type="AlphaFoldDB" id="A0A5B7BCB4"/>
<accession>A0A5B7BCB4</accession>
<dbReference type="EMBL" id="GHES01035928">
    <property type="protein sequence ID" value="MPA66487.1"/>
    <property type="molecule type" value="Transcribed_RNA"/>
</dbReference>
<keyword evidence="2" id="KW-0539">Nucleus</keyword>
<evidence type="ECO:0000313" key="5">
    <source>
        <dbReference type="EMBL" id="MPA66487.1"/>
    </source>
</evidence>
<gene>
    <name evidence="5" type="ORF">Din_035928</name>
</gene>
<dbReference type="GO" id="GO:0008270">
    <property type="term" value="F:zinc ion binding"/>
    <property type="evidence" value="ECO:0007669"/>
    <property type="project" value="InterPro"/>
</dbReference>
<feature type="region of interest" description="Disordered" evidence="3">
    <location>
        <begin position="309"/>
        <end position="333"/>
    </location>
</feature>
<feature type="compositionally biased region" description="Polar residues" evidence="3">
    <location>
        <begin position="309"/>
        <end position="321"/>
    </location>
</feature>
<dbReference type="InterPro" id="IPR012935">
    <property type="entry name" value="NuBaID_N"/>
</dbReference>
<proteinExistence type="predicted"/>
<dbReference type="PANTHER" id="PTHR15835:SF6">
    <property type="entry name" value="ZINC FINGER C3HC-TYPE PROTEIN 1"/>
    <property type="match status" value="1"/>
</dbReference>
<organism evidence="5">
    <name type="scientific">Davidia involucrata</name>
    <name type="common">Dove tree</name>
    <dbReference type="NCBI Taxonomy" id="16924"/>
    <lineage>
        <taxon>Eukaryota</taxon>
        <taxon>Viridiplantae</taxon>
        <taxon>Streptophyta</taxon>
        <taxon>Embryophyta</taxon>
        <taxon>Tracheophyta</taxon>
        <taxon>Spermatophyta</taxon>
        <taxon>Magnoliopsida</taxon>
        <taxon>eudicotyledons</taxon>
        <taxon>Gunneridae</taxon>
        <taxon>Pentapetalae</taxon>
        <taxon>asterids</taxon>
        <taxon>Cornales</taxon>
        <taxon>Nyssaceae</taxon>
        <taxon>Davidia</taxon>
    </lineage>
</organism>
<feature type="compositionally biased region" description="Basic and acidic residues" evidence="3">
    <location>
        <begin position="1"/>
        <end position="17"/>
    </location>
</feature>
<evidence type="ECO:0000256" key="3">
    <source>
        <dbReference type="SAM" id="MobiDB-lite"/>
    </source>
</evidence>
<dbReference type="Pfam" id="PF07967">
    <property type="entry name" value="zf-C3HC"/>
    <property type="match status" value="1"/>
</dbReference>
<name>A0A5B7BCB4_DAVIN</name>
<feature type="region of interest" description="Disordered" evidence="3">
    <location>
        <begin position="1"/>
        <end position="46"/>
    </location>
</feature>
<dbReference type="GO" id="GO:0005634">
    <property type="term" value="C:nucleus"/>
    <property type="evidence" value="ECO:0007669"/>
    <property type="project" value="UniProtKB-SubCell"/>
</dbReference>
<evidence type="ECO:0000256" key="1">
    <source>
        <dbReference type="ARBA" id="ARBA00004123"/>
    </source>
</evidence>
<dbReference type="PANTHER" id="PTHR15835">
    <property type="entry name" value="NUCLEAR-INTERACTING PARTNER OF ALK"/>
    <property type="match status" value="1"/>
</dbReference>
<sequence>MAEESEKRFHAIMDKLFHAPPKSKSTTTNSTSSSGVQLSRGKKRPNMASALAVLESKSRGDMVEGLQSSLVSGGALQTPLCRPWDRGDLMRRLATFKSMTWFAKPKVVSAVNCARRGWVNVEMDIIACESCGVRLLFSTPSSWTQQQVEKAALVFSLKLDNGHKLLCPWNNNACDEKLAHFPPMPTAVLVDDYKKRSSALLHLLALPVISSSAIDCIRNPQLEHFLNGSSIVECGNKSADTSQTEYLGNECDADSSVSYYQAQKLISLCGWEPRSLPYIVDCKNQQDQSSKDARLSDLSLVVSNGQNPSISVYSSGTNQSVEENDDPMASGGVQSDPNSVVLDCGLCGASVGLWTFSTVPRPAELFRIVGYSEVNGKNGSAHPKKNVICCDGGAHATDGSGNGNHVDNREGIMNTATTGATSSNERPMNLKLTIAGGPPPTNQNFRAKISLPVIGWNLRARISSDSDFRERFCVSTSNDILPFLNYDISEQDDALRNENNCHLSLEVANISGQGFPETSTPDSIMENPVQNPPNFVEGSGKDDELPDSTENIGAVNSAVGDCSCSQVVDPSITTPDADVTIKIGETSEGDRSITVEADNCYLQQNPGTDKVCSAQVDSQDGSGVKAKVQPANNDVPFSIGKNLEQLPLDKAMVFDPIRQHRHFCPWVAPVGSVAPGWQQTLSALQRQKEFSCPLSTNAPSSSSIEVDDPINAVKKLFMSPSKRMKMIDGSR</sequence>
<evidence type="ECO:0000256" key="2">
    <source>
        <dbReference type="ARBA" id="ARBA00023242"/>
    </source>
</evidence>
<reference evidence="5" key="1">
    <citation type="submission" date="2019-08" db="EMBL/GenBank/DDBJ databases">
        <title>Reference gene set and small RNA set construction with multiple tissues from Davidia involucrata Baill.</title>
        <authorList>
            <person name="Yang H."/>
            <person name="Zhou C."/>
            <person name="Li G."/>
            <person name="Wang J."/>
            <person name="Gao P."/>
            <person name="Wang M."/>
            <person name="Wang R."/>
            <person name="Zhao Y."/>
        </authorList>
    </citation>
    <scope>NUCLEOTIDE SEQUENCE</scope>
    <source>
        <tissue evidence="5">Mixed with DoveR01_LX</tissue>
    </source>
</reference>
<comment type="subcellular location">
    <subcellularLocation>
        <location evidence="1">Nucleus</location>
    </subcellularLocation>
</comment>
<feature type="compositionally biased region" description="Low complexity" evidence="3">
    <location>
        <begin position="22"/>
        <end position="34"/>
    </location>
</feature>
<protein>
    <recommendedName>
        <fullName evidence="4">C3HC-type domain-containing protein</fullName>
    </recommendedName>
</protein>
<evidence type="ECO:0000259" key="4">
    <source>
        <dbReference type="Pfam" id="PF07967"/>
    </source>
</evidence>